<evidence type="ECO:0000256" key="6">
    <source>
        <dbReference type="SAM" id="MobiDB-lite"/>
    </source>
</evidence>
<organism evidence="9 10">
    <name type="scientific">Nesterenkonia halobia</name>
    <dbReference type="NCBI Taxonomy" id="37922"/>
    <lineage>
        <taxon>Bacteria</taxon>
        <taxon>Bacillati</taxon>
        <taxon>Actinomycetota</taxon>
        <taxon>Actinomycetes</taxon>
        <taxon>Micrococcales</taxon>
        <taxon>Micrococcaceae</taxon>
        <taxon>Nesterenkonia</taxon>
    </lineage>
</organism>
<evidence type="ECO:0000256" key="4">
    <source>
        <dbReference type="ARBA" id="ARBA00022490"/>
    </source>
</evidence>
<feature type="compositionally biased region" description="Low complexity" evidence="6">
    <location>
        <begin position="37"/>
        <end position="73"/>
    </location>
</feature>
<comment type="similarity">
    <text evidence="2 5">Belongs to the RecX family.</text>
</comment>
<dbReference type="PANTHER" id="PTHR33602">
    <property type="entry name" value="REGULATORY PROTEIN RECX FAMILY PROTEIN"/>
    <property type="match status" value="1"/>
</dbReference>
<dbReference type="PANTHER" id="PTHR33602:SF1">
    <property type="entry name" value="REGULATORY PROTEIN RECX FAMILY PROTEIN"/>
    <property type="match status" value="1"/>
</dbReference>
<proteinExistence type="inferred from homology"/>
<sequence>MTADAEQPAGQEATLAQLREAMTRIESGEAGPSSLWDPEPSSSAAPAPAAPEQTAAASASEPAEAPAGEPAEAPAEDSDPAPASSGAEDDSPYARARAVVLRKLTGSAKSRHQLAEALREKETEEPVIEQVLNRLTEVGLIDDAAFARTWVRTRHELKGLGRAALRHELRDRGVDEAHIVEALEQIEPEDEDAAAREMVEKKLRGVVVPAGSGADERREREKHTRRLVAMLGRRGHAPSTAFRIVQEVLDEHSA</sequence>
<feature type="region of interest" description="Disordered" evidence="6">
    <location>
        <begin position="1"/>
        <end position="94"/>
    </location>
</feature>
<feature type="domain" description="RecX second three-helical" evidence="7">
    <location>
        <begin position="142"/>
        <end position="183"/>
    </location>
</feature>
<comment type="caution">
    <text evidence="9">The sequence shown here is derived from an EMBL/GenBank/DDBJ whole genome shotgun (WGS) entry which is preliminary data.</text>
</comment>
<dbReference type="RefSeq" id="WP_344717796.1">
    <property type="nucleotide sequence ID" value="NZ_BAAAYG010000002.1"/>
</dbReference>
<gene>
    <name evidence="5" type="primary">recX</name>
    <name evidence="9" type="ORF">GCM10020260_05000</name>
</gene>
<comment type="subcellular location">
    <subcellularLocation>
        <location evidence="1 5">Cytoplasm</location>
    </subcellularLocation>
</comment>
<keyword evidence="10" id="KW-1185">Reference proteome</keyword>
<dbReference type="Pfam" id="PF21982">
    <property type="entry name" value="RecX_HTH1"/>
    <property type="match status" value="1"/>
</dbReference>
<name>A0ABP6R849_9MICC</name>
<dbReference type="InterPro" id="IPR036388">
    <property type="entry name" value="WH-like_DNA-bd_sf"/>
</dbReference>
<reference evidence="10" key="1">
    <citation type="journal article" date="2019" name="Int. J. Syst. Evol. Microbiol.">
        <title>The Global Catalogue of Microorganisms (GCM) 10K type strain sequencing project: providing services to taxonomists for standard genome sequencing and annotation.</title>
        <authorList>
            <consortium name="The Broad Institute Genomics Platform"/>
            <consortium name="The Broad Institute Genome Sequencing Center for Infectious Disease"/>
            <person name="Wu L."/>
            <person name="Ma J."/>
        </authorList>
    </citation>
    <scope>NUCLEOTIDE SEQUENCE [LARGE SCALE GENOMIC DNA]</scope>
    <source>
        <strain evidence="10">JCM 11483</strain>
    </source>
</reference>
<keyword evidence="4 5" id="KW-0963">Cytoplasm</keyword>
<comment type="function">
    <text evidence="5">Modulates RecA activity.</text>
</comment>
<dbReference type="InterPro" id="IPR053924">
    <property type="entry name" value="RecX_HTH_2nd"/>
</dbReference>
<evidence type="ECO:0000256" key="2">
    <source>
        <dbReference type="ARBA" id="ARBA00009695"/>
    </source>
</evidence>
<dbReference type="EMBL" id="BAAAYG010000002">
    <property type="protein sequence ID" value="GAA3280564.1"/>
    <property type="molecule type" value="Genomic_DNA"/>
</dbReference>
<feature type="domain" description="RecX first three-helical" evidence="8">
    <location>
        <begin position="96"/>
        <end position="135"/>
    </location>
</feature>
<evidence type="ECO:0000259" key="7">
    <source>
        <dbReference type="Pfam" id="PF02631"/>
    </source>
</evidence>
<evidence type="ECO:0000256" key="1">
    <source>
        <dbReference type="ARBA" id="ARBA00004496"/>
    </source>
</evidence>
<dbReference type="Pfam" id="PF02631">
    <property type="entry name" value="RecX_HTH2"/>
    <property type="match status" value="1"/>
</dbReference>
<dbReference type="InterPro" id="IPR053926">
    <property type="entry name" value="RecX_HTH_1st"/>
</dbReference>
<dbReference type="Gene3D" id="1.10.10.10">
    <property type="entry name" value="Winged helix-like DNA-binding domain superfamily/Winged helix DNA-binding domain"/>
    <property type="match status" value="2"/>
</dbReference>
<evidence type="ECO:0000256" key="5">
    <source>
        <dbReference type="HAMAP-Rule" id="MF_01114"/>
    </source>
</evidence>
<evidence type="ECO:0000313" key="9">
    <source>
        <dbReference type="EMBL" id="GAA3280564.1"/>
    </source>
</evidence>
<protein>
    <recommendedName>
        <fullName evidence="3 5">Regulatory protein RecX</fullName>
    </recommendedName>
</protein>
<evidence type="ECO:0000259" key="8">
    <source>
        <dbReference type="Pfam" id="PF21982"/>
    </source>
</evidence>
<accession>A0ABP6R849</accession>
<evidence type="ECO:0000256" key="3">
    <source>
        <dbReference type="ARBA" id="ARBA00018111"/>
    </source>
</evidence>
<dbReference type="Proteomes" id="UP001501736">
    <property type="component" value="Unassembled WGS sequence"/>
</dbReference>
<evidence type="ECO:0000313" key="10">
    <source>
        <dbReference type="Proteomes" id="UP001501736"/>
    </source>
</evidence>
<dbReference type="HAMAP" id="MF_01114">
    <property type="entry name" value="RecX"/>
    <property type="match status" value="1"/>
</dbReference>
<dbReference type="InterPro" id="IPR003783">
    <property type="entry name" value="Regulatory_RecX"/>
</dbReference>